<feature type="domain" description="Peptidase S26" evidence="4">
    <location>
        <begin position="1"/>
        <end position="131"/>
    </location>
</feature>
<dbReference type="AlphaFoldDB" id="A0A1E5GIL9"/>
<comment type="caution">
    <text evidence="5">The sequence shown here is derived from an EMBL/GenBank/DDBJ whole genome shotgun (WGS) entry which is preliminary data.</text>
</comment>
<accession>A0A1E5GIL9</accession>
<dbReference type="GO" id="GO:0006465">
    <property type="term" value="P:signal peptide processing"/>
    <property type="evidence" value="ECO:0007669"/>
    <property type="project" value="InterPro"/>
</dbReference>
<evidence type="ECO:0000256" key="2">
    <source>
        <dbReference type="ARBA" id="ARBA00009370"/>
    </source>
</evidence>
<dbReference type="GO" id="GO:0009003">
    <property type="term" value="F:signal peptidase activity"/>
    <property type="evidence" value="ECO:0007669"/>
    <property type="project" value="UniProtKB-EC"/>
</dbReference>
<organism evidence="5 6">
    <name type="scientific">Enterococcus termitis</name>
    <dbReference type="NCBI Taxonomy" id="332950"/>
    <lineage>
        <taxon>Bacteria</taxon>
        <taxon>Bacillati</taxon>
        <taxon>Bacillota</taxon>
        <taxon>Bacilli</taxon>
        <taxon>Lactobacillales</taxon>
        <taxon>Enterococcaceae</taxon>
        <taxon>Enterococcus</taxon>
    </lineage>
</organism>
<comment type="subcellular location">
    <subcellularLocation>
        <location evidence="1">Cell membrane</location>
        <topology evidence="1">Single-pass type II membrane protein</topology>
    </subcellularLocation>
    <subcellularLocation>
        <location evidence="3">Membrane</location>
        <topology evidence="3">Single-pass type II membrane protein</topology>
    </subcellularLocation>
</comment>
<dbReference type="InterPro" id="IPR000223">
    <property type="entry name" value="Pept_S26A_signal_pept_1"/>
</dbReference>
<dbReference type="NCBIfam" id="TIGR02227">
    <property type="entry name" value="sigpep_I_bact"/>
    <property type="match status" value="1"/>
</dbReference>
<gene>
    <name evidence="5" type="ORF">BCR25_07860</name>
</gene>
<dbReference type="SUPFAM" id="SSF51306">
    <property type="entry name" value="LexA/Signal peptidase"/>
    <property type="match status" value="1"/>
</dbReference>
<dbReference type="GO" id="GO:0005886">
    <property type="term" value="C:plasma membrane"/>
    <property type="evidence" value="ECO:0007669"/>
    <property type="project" value="UniProtKB-SubCell"/>
</dbReference>
<dbReference type="EC" id="3.4.21.89" evidence="3"/>
<name>A0A1E5GIL9_9ENTE</name>
<dbReference type="Gene3D" id="2.10.109.10">
    <property type="entry name" value="Umud Fragment, subunit A"/>
    <property type="match status" value="1"/>
</dbReference>
<evidence type="ECO:0000256" key="1">
    <source>
        <dbReference type="ARBA" id="ARBA00004401"/>
    </source>
</evidence>
<comment type="similarity">
    <text evidence="2 3">Belongs to the peptidase S26 family.</text>
</comment>
<evidence type="ECO:0000313" key="6">
    <source>
        <dbReference type="Proteomes" id="UP000095094"/>
    </source>
</evidence>
<reference evidence="6" key="1">
    <citation type="submission" date="2016-09" db="EMBL/GenBank/DDBJ databases">
        <authorList>
            <person name="Gulvik C.A."/>
        </authorList>
    </citation>
    <scope>NUCLEOTIDE SEQUENCE [LARGE SCALE GENOMIC DNA]</scope>
    <source>
        <strain evidence="6">LMG 8895</strain>
    </source>
</reference>
<dbReference type="PRINTS" id="PR00727">
    <property type="entry name" value="LEADERPTASE"/>
</dbReference>
<protein>
    <recommendedName>
        <fullName evidence="3">Signal peptidase I</fullName>
        <ecNumber evidence="3">3.4.21.89</ecNumber>
    </recommendedName>
</protein>
<dbReference type="GO" id="GO:0004252">
    <property type="term" value="F:serine-type endopeptidase activity"/>
    <property type="evidence" value="ECO:0007669"/>
    <property type="project" value="InterPro"/>
</dbReference>
<dbReference type="Pfam" id="PF10502">
    <property type="entry name" value="Peptidase_S26"/>
    <property type="match status" value="1"/>
</dbReference>
<keyword evidence="3" id="KW-0378">Hydrolase</keyword>
<dbReference type="EMBL" id="MIJY01000034">
    <property type="protein sequence ID" value="OEG12529.1"/>
    <property type="molecule type" value="Genomic_DNA"/>
</dbReference>
<dbReference type="Proteomes" id="UP000095094">
    <property type="component" value="Unassembled WGS sequence"/>
</dbReference>
<dbReference type="InterPro" id="IPR036286">
    <property type="entry name" value="LexA/Signal_pep-like_sf"/>
</dbReference>
<sequence>MREKLKTGEYVLVNHLAKPVRFSVIFFKLPNSKEKSMMRIVGMPGERIKYVDNELYINDQLVSEPFLSLKAITNYKEESVITENFDSKEILGTNNGIIPKGKYLVLGDNRNYATDSRYFGVIDECLLIGTVIKIEE</sequence>
<dbReference type="InterPro" id="IPR019533">
    <property type="entry name" value="Peptidase_S26"/>
</dbReference>
<evidence type="ECO:0000256" key="3">
    <source>
        <dbReference type="RuleBase" id="RU362042"/>
    </source>
</evidence>
<evidence type="ECO:0000313" key="5">
    <source>
        <dbReference type="EMBL" id="OEG12529.1"/>
    </source>
</evidence>
<proteinExistence type="inferred from homology"/>
<evidence type="ECO:0000259" key="4">
    <source>
        <dbReference type="Pfam" id="PF10502"/>
    </source>
</evidence>
<dbReference type="CDD" id="cd06530">
    <property type="entry name" value="S26_SPase_I"/>
    <property type="match status" value="1"/>
</dbReference>
<keyword evidence="6" id="KW-1185">Reference proteome</keyword>
<dbReference type="PANTHER" id="PTHR43390">
    <property type="entry name" value="SIGNAL PEPTIDASE I"/>
    <property type="match status" value="1"/>
</dbReference>
<dbReference type="PANTHER" id="PTHR43390:SF1">
    <property type="entry name" value="CHLOROPLAST PROCESSING PEPTIDASE"/>
    <property type="match status" value="1"/>
</dbReference>
<keyword evidence="3" id="KW-0645">Protease</keyword>
<comment type="catalytic activity">
    <reaction evidence="3">
        <text>Cleavage of hydrophobic, N-terminal signal or leader sequences from secreted and periplasmic proteins.</text>
        <dbReference type="EC" id="3.4.21.89"/>
    </reaction>
</comment>